<reference evidence="1 2" key="1">
    <citation type="submission" date="2021-06" db="EMBL/GenBank/DDBJ databases">
        <title>Caerostris darwini draft genome.</title>
        <authorList>
            <person name="Kono N."/>
            <person name="Arakawa K."/>
        </authorList>
    </citation>
    <scope>NUCLEOTIDE SEQUENCE [LARGE SCALE GENOMIC DNA]</scope>
</reference>
<protein>
    <submittedName>
        <fullName evidence="1">Uncharacterized protein</fullName>
    </submittedName>
</protein>
<dbReference type="Proteomes" id="UP001054837">
    <property type="component" value="Unassembled WGS sequence"/>
</dbReference>
<proteinExistence type="predicted"/>
<gene>
    <name evidence="1" type="ORF">CDAR_67261</name>
</gene>
<dbReference type="AlphaFoldDB" id="A0AAV4MVT0"/>
<name>A0AAV4MVT0_9ARAC</name>
<comment type="caution">
    <text evidence="1">The sequence shown here is derived from an EMBL/GenBank/DDBJ whole genome shotgun (WGS) entry which is preliminary data.</text>
</comment>
<organism evidence="1 2">
    <name type="scientific">Caerostris darwini</name>
    <dbReference type="NCBI Taxonomy" id="1538125"/>
    <lineage>
        <taxon>Eukaryota</taxon>
        <taxon>Metazoa</taxon>
        <taxon>Ecdysozoa</taxon>
        <taxon>Arthropoda</taxon>
        <taxon>Chelicerata</taxon>
        <taxon>Arachnida</taxon>
        <taxon>Araneae</taxon>
        <taxon>Araneomorphae</taxon>
        <taxon>Entelegynae</taxon>
        <taxon>Araneoidea</taxon>
        <taxon>Araneidae</taxon>
        <taxon>Caerostris</taxon>
    </lineage>
</organism>
<evidence type="ECO:0000313" key="1">
    <source>
        <dbReference type="EMBL" id="GIX76561.1"/>
    </source>
</evidence>
<accession>A0AAV4MVT0</accession>
<evidence type="ECO:0000313" key="2">
    <source>
        <dbReference type="Proteomes" id="UP001054837"/>
    </source>
</evidence>
<dbReference type="EMBL" id="BPLQ01000938">
    <property type="protein sequence ID" value="GIX76561.1"/>
    <property type="molecule type" value="Genomic_DNA"/>
</dbReference>
<sequence length="134" mass="14689">RRPTVFNLFCLWVRPGEAPTLISIILSRVRPGPYLFSPLLSRVRPSSPTLIFLFFVSGCAPAHALPDLSILCRVPPAHPYSLFPLFCLWLRPGEALHLVYPVFFCLGCALSPVQPGAPSFHTSVSGCAPAQPYT</sequence>
<feature type="non-terminal residue" evidence="1">
    <location>
        <position position="1"/>
    </location>
</feature>
<keyword evidence="2" id="KW-1185">Reference proteome</keyword>